<comment type="caution">
    <text evidence="1">The sequence shown here is derived from an EMBL/GenBank/DDBJ whole genome shotgun (WGS) entry which is preliminary data.</text>
</comment>
<protein>
    <submittedName>
        <fullName evidence="1">Uncharacterized protein</fullName>
    </submittedName>
</protein>
<evidence type="ECO:0000313" key="2">
    <source>
        <dbReference type="Proteomes" id="UP000326396"/>
    </source>
</evidence>
<gene>
    <name evidence="1" type="ORF">E3N88_10707</name>
</gene>
<accession>A0A5N6PE93</accession>
<sequence length="145" mass="17201">MNDDLIISGYGADRAINTESTTTITGYGYSRTCYWDGSTREMVNVAENRTRKGVTDCPESRNEGKFQSMEFWTRRGTRRRFEDPSRYAMDLKYLKSSGFLREDYYLLLLELRRPADKKHTHFYHPITILKPSEVMDRTKDHIYKY</sequence>
<reference evidence="1 2" key="1">
    <citation type="submission" date="2019-05" db="EMBL/GenBank/DDBJ databases">
        <title>Mikania micrantha, genome provides insights into the molecular mechanism of rapid growth.</title>
        <authorList>
            <person name="Liu B."/>
        </authorList>
    </citation>
    <scope>NUCLEOTIDE SEQUENCE [LARGE SCALE GENOMIC DNA]</scope>
    <source>
        <strain evidence="1">NLD-2019</strain>
        <tissue evidence="1">Leaf</tissue>
    </source>
</reference>
<dbReference type="EMBL" id="SZYD01000005">
    <property type="protein sequence ID" value="KAD6119436.1"/>
    <property type="molecule type" value="Genomic_DNA"/>
</dbReference>
<dbReference type="AlphaFoldDB" id="A0A5N6PE93"/>
<proteinExistence type="predicted"/>
<evidence type="ECO:0000313" key="1">
    <source>
        <dbReference type="EMBL" id="KAD6119436.1"/>
    </source>
</evidence>
<organism evidence="1 2">
    <name type="scientific">Mikania micrantha</name>
    <name type="common">bitter vine</name>
    <dbReference type="NCBI Taxonomy" id="192012"/>
    <lineage>
        <taxon>Eukaryota</taxon>
        <taxon>Viridiplantae</taxon>
        <taxon>Streptophyta</taxon>
        <taxon>Embryophyta</taxon>
        <taxon>Tracheophyta</taxon>
        <taxon>Spermatophyta</taxon>
        <taxon>Magnoliopsida</taxon>
        <taxon>eudicotyledons</taxon>
        <taxon>Gunneridae</taxon>
        <taxon>Pentapetalae</taxon>
        <taxon>asterids</taxon>
        <taxon>campanulids</taxon>
        <taxon>Asterales</taxon>
        <taxon>Asteraceae</taxon>
        <taxon>Asteroideae</taxon>
        <taxon>Heliantheae alliance</taxon>
        <taxon>Eupatorieae</taxon>
        <taxon>Mikania</taxon>
    </lineage>
</organism>
<keyword evidence="2" id="KW-1185">Reference proteome</keyword>
<name>A0A5N6PE93_9ASTR</name>
<dbReference type="Proteomes" id="UP000326396">
    <property type="component" value="Linkage Group LG13"/>
</dbReference>